<evidence type="ECO:0000256" key="1">
    <source>
        <dbReference type="SAM" id="SignalP"/>
    </source>
</evidence>
<dbReference type="WBParaSite" id="Pan_g20801.t1">
    <property type="protein sequence ID" value="Pan_g20801.t1"/>
    <property type="gene ID" value="Pan_g20801"/>
</dbReference>
<evidence type="ECO:0000313" key="3">
    <source>
        <dbReference type="WBParaSite" id="Pan_g20801.t1"/>
    </source>
</evidence>
<name>A0A7E4ZVX4_PANRE</name>
<proteinExistence type="predicted"/>
<reference evidence="3" key="2">
    <citation type="submission" date="2020-10" db="UniProtKB">
        <authorList>
            <consortium name="WormBaseParasite"/>
        </authorList>
    </citation>
    <scope>IDENTIFICATION</scope>
</reference>
<accession>A0A7E4ZVX4</accession>
<keyword evidence="2" id="KW-1185">Reference proteome</keyword>
<feature type="signal peptide" evidence="1">
    <location>
        <begin position="1"/>
        <end position="19"/>
    </location>
</feature>
<organism evidence="2 3">
    <name type="scientific">Panagrellus redivivus</name>
    <name type="common">Microworm</name>
    <dbReference type="NCBI Taxonomy" id="6233"/>
    <lineage>
        <taxon>Eukaryota</taxon>
        <taxon>Metazoa</taxon>
        <taxon>Ecdysozoa</taxon>
        <taxon>Nematoda</taxon>
        <taxon>Chromadorea</taxon>
        <taxon>Rhabditida</taxon>
        <taxon>Tylenchina</taxon>
        <taxon>Panagrolaimomorpha</taxon>
        <taxon>Panagrolaimoidea</taxon>
        <taxon>Panagrolaimidae</taxon>
        <taxon>Panagrellus</taxon>
    </lineage>
</organism>
<dbReference type="AlphaFoldDB" id="A0A7E4ZVX4"/>
<keyword evidence="1" id="KW-0732">Signal</keyword>
<protein>
    <submittedName>
        <fullName evidence="3">Glycoprotein</fullName>
    </submittedName>
</protein>
<sequence length="859" mass="97147">MTRILKRLLLFAFVLNCLTEDQCDEDCILQKSNSQLSTIVHQPPSRHKRGSTVYVYGINTCHDKHEFELLDGQNFPDLNQLTEAGRVCSSVTADVYRHGVIVFTGDKIYKVMDVFVFCTLTQIAPTKREEALEKLILNYIINTPPRVLGDKQYIPDASNANPGHCLDEDGFITDPIKIDNLEVTCFTFISATNTGAYLNNRLMQADVDIYAGPLSVNRINQTKVFQQGNHQDSVLAIFYQKTENGHKWFCDMYRDKTKDDSCYVMANQNYYGTLCCCQKEPSTCGFHIHQDPTIVCATGELSVTIKADGSEVYSPAQVKQYPASQLKVLLLHKECVGEYSLTDNYSKMKHVVTGVDDNSCSTLKNGEPLCTLRKTICPTIKVEETMVNIKCCCRNADLCNIDFTAVKAFERLKEIRENKVCDQLMLYSFLFTKNYTIFGNDEQVLCPVQYDPSLKKTVDLQTNNNMNLLRDVDYRAYRTEGCTVVAALIMPVAVEKCANDVYTMDATKIPRPIVICTCKGLLFNHVKKDGEAFCDVEMKANIEKYYKTTVDAQMPKCLHLKSQRFDEYSDLTRIIDAGEMILTEKYIFCYAVINQIEGSVPDLTAVFNIDSGVASIESGYSHSCFDLYNKASADDRLKPLCDINAKKQHYCCSMALERETAGPRQLLFDMQDKIRGIFQNEVVKTSPGYKKYKNLRKTHCLSSLNTQKSESCTLPMGCFWTESSISNRVSTEFQAGCISRIPEIVDDSDGKPGLIKALRTCLLISAARRSKRYEETKRVPEWYLDDTYDCFATNQKDDLKDNDKGETDVTSVFVVCCCTELSESGECTHDEQGKKDYGVLMPSFITKANNYEKDYAVPL</sequence>
<feature type="chain" id="PRO_5029001533" evidence="1">
    <location>
        <begin position="20"/>
        <end position="859"/>
    </location>
</feature>
<reference evidence="2" key="1">
    <citation type="journal article" date="2013" name="Genetics">
        <title>The draft genome and transcriptome of Panagrellus redivivus are shaped by the harsh demands of a free-living lifestyle.</title>
        <authorList>
            <person name="Srinivasan J."/>
            <person name="Dillman A.R."/>
            <person name="Macchietto M.G."/>
            <person name="Heikkinen L."/>
            <person name="Lakso M."/>
            <person name="Fracchia K.M."/>
            <person name="Antoshechkin I."/>
            <person name="Mortazavi A."/>
            <person name="Wong G."/>
            <person name="Sternberg P.W."/>
        </authorList>
    </citation>
    <scope>NUCLEOTIDE SEQUENCE [LARGE SCALE GENOMIC DNA]</scope>
    <source>
        <strain evidence="2">MT8872</strain>
    </source>
</reference>
<dbReference type="Proteomes" id="UP000492821">
    <property type="component" value="Unassembled WGS sequence"/>
</dbReference>
<evidence type="ECO:0000313" key="2">
    <source>
        <dbReference type="Proteomes" id="UP000492821"/>
    </source>
</evidence>